<comment type="caution">
    <text evidence="1">The sequence shown here is derived from an EMBL/GenBank/DDBJ whole genome shotgun (WGS) entry which is preliminary data.</text>
</comment>
<proteinExistence type="predicted"/>
<dbReference type="InterPro" id="IPR011518">
    <property type="entry name" value="Transposase_36"/>
</dbReference>
<dbReference type="Gene3D" id="2.20.25.10">
    <property type="match status" value="1"/>
</dbReference>
<dbReference type="AlphaFoldDB" id="A0A0F9JH02"/>
<protein>
    <recommendedName>
        <fullName evidence="2">TFIIS-type domain-containing protein</fullName>
    </recommendedName>
</protein>
<dbReference type="Pfam" id="PF07592">
    <property type="entry name" value="DDE_Tnp_ISAZ013"/>
    <property type="match status" value="1"/>
</dbReference>
<reference evidence="1" key="1">
    <citation type="journal article" date="2015" name="Nature">
        <title>Complex archaea that bridge the gap between prokaryotes and eukaryotes.</title>
        <authorList>
            <person name="Spang A."/>
            <person name="Saw J.H."/>
            <person name="Jorgensen S.L."/>
            <person name="Zaremba-Niedzwiedzka K."/>
            <person name="Martijn J."/>
            <person name="Lind A.E."/>
            <person name="van Eijk R."/>
            <person name="Schleper C."/>
            <person name="Guy L."/>
            <person name="Ettema T.J."/>
        </authorList>
    </citation>
    <scope>NUCLEOTIDE SEQUENCE</scope>
</reference>
<organism evidence="1">
    <name type="scientific">marine sediment metagenome</name>
    <dbReference type="NCBI Taxonomy" id="412755"/>
    <lineage>
        <taxon>unclassified sequences</taxon>
        <taxon>metagenomes</taxon>
        <taxon>ecological metagenomes</taxon>
    </lineage>
</organism>
<accession>A0A0F9JH02</accession>
<name>A0A0F9JH02_9ZZZZ</name>
<sequence>IEHRMFSYITKNWRGRPLETREAVVQLISNTKTKTGLKIMAILDENEYKIKSDLGQQHETVIIDRQKQIKELTEKYGKRTYGSSCLNCKSFYLTKHLMSTRGDEPGKTIWFCLNCGHSFRRPNYVQKVGIDKPLSLEEK</sequence>
<dbReference type="SUPFAM" id="SSF57783">
    <property type="entry name" value="Zinc beta-ribbon"/>
    <property type="match status" value="1"/>
</dbReference>
<evidence type="ECO:0008006" key="2">
    <source>
        <dbReference type="Google" id="ProtNLM"/>
    </source>
</evidence>
<feature type="non-terminal residue" evidence="1">
    <location>
        <position position="1"/>
    </location>
</feature>
<evidence type="ECO:0000313" key="1">
    <source>
        <dbReference type="EMBL" id="KKL98252.1"/>
    </source>
</evidence>
<gene>
    <name evidence="1" type="ORF">LCGC14_1826340</name>
</gene>
<dbReference type="EMBL" id="LAZR01017966">
    <property type="protein sequence ID" value="KKL98252.1"/>
    <property type="molecule type" value="Genomic_DNA"/>
</dbReference>